<dbReference type="Proteomes" id="UP000632498">
    <property type="component" value="Unassembled WGS sequence"/>
</dbReference>
<keyword evidence="3" id="KW-0547">Nucleotide-binding</keyword>
<dbReference type="PANTHER" id="PTHR43605">
    <property type="entry name" value="ACYL-COENZYME A SYNTHETASE"/>
    <property type="match status" value="1"/>
</dbReference>
<dbReference type="InterPro" id="IPR020845">
    <property type="entry name" value="AMP-binding_CS"/>
</dbReference>
<evidence type="ECO:0000259" key="6">
    <source>
        <dbReference type="Pfam" id="PF13193"/>
    </source>
</evidence>
<feature type="domain" description="AMP-binding enzyme C-terminal" evidence="6">
    <location>
        <begin position="450"/>
        <end position="528"/>
    </location>
</feature>
<evidence type="ECO:0000256" key="4">
    <source>
        <dbReference type="ARBA" id="ARBA00022840"/>
    </source>
</evidence>
<dbReference type="FunFam" id="3.30.300.30:FF:000005">
    <property type="entry name" value="Acyl-coenzyme A synthetase ACSM5, mitochondrial"/>
    <property type="match status" value="1"/>
</dbReference>
<dbReference type="InterPro" id="IPR000873">
    <property type="entry name" value="AMP-dep_synth/lig_dom"/>
</dbReference>
<evidence type="ECO:0000256" key="2">
    <source>
        <dbReference type="ARBA" id="ARBA00022598"/>
    </source>
</evidence>
<dbReference type="Gene3D" id="3.30.300.30">
    <property type="match status" value="1"/>
</dbReference>
<keyword evidence="4" id="KW-0067">ATP-binding</keyword>
<reference evidence="7" key="2">
    <citation type="submission" date="2020-09" db="EMBL/GenBank/DDBJ databases">
        <authorList>
            <person name="Sun Q."/>
            <person name="Zhou Y."/>
        </authorList>
    </citation>
    <scope>NUCLEOTIDE SEQUENCE</scope>
    <source>
        <strain evidence="7">CGMCC 1.15254</strain>
    </source>
</reference>
<evidence type="ECO:0000313" key="8">
    <source>
        <dbReference type="Proteomes" id="UP000632498"/>
    </source>
</evidence>
<dbReference type="GO" id="GO:0006633">
    <property type="term" value="P:fatty acid biosynthetic process"/>
    <property type="evidence" value="ECO:0007669"/>
    <property type="project" value="TreeGrafter"/>
</dbReference>
<dbReference type="GO" id="GO:0004321">
    <property type="term" value="F:fatty-acyl-CoA synthase activity"/>
    <property type="evidence" value="ECO:0007669"/>
    <property type="project" value="TreeGrafter"/>
</dbReference>
<dbReference type="PROSITE" id="PS00455">
    <property type="entry name" value="AMP_BINDING"/>
    <property type="match status" value="1"/>
</dbReference>
<sequence>MLEKKSNYNEVCAVFKWDIPSHFNMGVAVCDRHAERDSGATALIVDQGEEGVTRYSFGDVRSFSNRIANLFQDKGMQAGDRVAILLTQSIETASTHVAAWKSGLISIPLFTLFREEALEFRLANSKTRALVTDRENYKKIAPLRDKIPALEFIFIVDGSVEGCEDFQHQVQQCSDQFSALNTRAEDPALIIYTSGTTGNPKGALHAHRTLLGHVPGVGMPQEFPPQSGDLFWTPADWAWIGGLMNILMGAWYLGIPVLAHRAKKFDPVDALKLMEKHKVRNIFMPPTALKLMRQVDNIAENFDLHLRTVTVAGEPMGEELLAWGQRAFGLTLNEYYGQTECNLVVANCSALMQTKPGSMGRPVPGHDVRIIDADGNEVERGQIGDIAVRAGDPVMMLHYWDNPQATEKKYRNGWLIMGDLGYMDEDGYIFFVGRDDDLITSAGYRIGPSEIEDCLTKHQSVALAAVIGVPDPIRTEAVKAFIVLKDGFQATDTLEEELRVFVKDKLSPHEYPRHIEFCDQLPLTATGKIRRKDLRDAEIAKQR</sequence>
<dbReference type="CDD" id="cd05971">
    <property type="entry name" value="MACS_like_3"/>
    <property type="match status" value="1"/>
</dbReference>
<dbReference type="AlphaFoldDB" id="A0A917BZA4"/>
<dbReference type="GO" id="GO:0006637">
    <property type="term" value="P:acyl-CoA metabolic process"/>
    <property type="evidence" value="ECO:0007669"/>
    <property type="project" value="TreeGrafter"/>
</dbReference>
<dbReference type="SUPFAM" id="SSF56801">
    <property type="entry name" value="Acetyl-CoA synthetase-like"/>
    <property type="match status" value="1"/>
</dbReference>
<dbReference type="GO" id="GO:0005524">
    <property type="term" value="F:ATP binding"/>
    <property type="evidence" value="ECO:0007669"/>
    <property type="project" value="UniProtKB-KW"/>
</dbReference>
<dbReference type="Gene3D" id="3.40.50.12780">
    <property type="entry name" value="N-terminal domain of ligase-like"/>
    <property type="match status" value="1"/>
</dbReference>
<evidence type="ECO:0000256" key="1">
    <source>
        <dbReference type="ARBA" id="ARBA00006432"/>
    </source>
</evidence>
<dbReference type="PANTHER" id="PTHR43605:SF10">
    <property type="entry name" value="ACYL-COA SYNTHETASE MEDIUM CHAIN FAMILY MEMBER 3"/>
    <property type="match status" value="1"/>
</dbReference>
<gene>
    <name evidence="7" type="ORF">GCM10011332_17710</name>
</gene>
<accession>A0A917BZA4</accession>
<dbReference type="InterPro" id="IPR025110">
    <property type="entry name" value="AMP-bd_C"/>
</dbReference>
<dbReference type="EMBL" id="BMHV01000011">
    <property type="protein sequence ID" value="GGF64134.1"/>
    <property type="molecule type" value="Genomic_DNA"/>
</dbReference>
<feature type="domain" description="AMP-dependent synthetase/ligase" evidence="5">
    <location>
        <begin position="31"/>
        <end position="400"/>
    </location>
</feature>
<evidence type="ECO:0000313" key="7">
    <source>
        <dbReference type="EMBL" id="GGF64134.1"/>
    </source>
</evidence>
<comment type="similarity">
    <text evidence="1">Belongs to the ATP-dependent AMP-binding enzyme family.</text>
</comment>
<dbReference type="GO" id="GO:0015645">
    <property type="term" value="F:fatty acid ligase activity"/>
    <property type="evidence" value="ECO:0007669"/>
    <property type="project" value="TreeGrafter"/>
</dbReference>
<organism evidence="7 8">
    <name type="scientific">Terasakiella brassicae</name>
    <dbReference type="NCBI Taxonomy" id="1634917"/>
    <lineage>
        <taxon>Bacteria</taxon>
        <taxon>Pseudomonadati</taxon>
        <taxon>Pseudomonadota</taxon>
        <taxon>Alphaproteobacteria</taxon>
        <taxon>Rhodospirillales</taxon>
        <taxon>Terasakiellaceae</taxon>
        <taxon>Terasakiella</taxon>
    </lineage>
</organism>
<dbReference type="InterPro" id="IPR042099">
    <property type="entry name" value="ANL_N_sf"/>
</dbReference>
<reference evidence="7" key="1">
    <citation type="journal article" date="2014" name="Int. J. Syst. Evol. Microbiol.">
        <title>Complete genome sequence of Corynebacterium casei LMG S-19264T (=DSM 44701T), isolated from a smear-ripened cheese.</title>
        <authorList>
            <consortium name="US DOE Joint Genome Institute (JGI-PGF)"/>
            <person name="Walter F."/>
            <person name="Albersmeier A."/>
            <person name="Kalinowski J."/>
            <person name="Ruckert C."/>
        </authorList>
    </citation>
    <scope>NUCLEOTIDE SEQUENCE</scope>
    <source>
        <strain evidence="7">CGMCC 1.15254</strain>
    </source>
</reference>
<dbReference type="GO" id="GO:0016405">
    <property type="term" value="F:CoA-ligase activity"/>
    <property type="evidence" value="ECO:0007669"/>
    <property type="project" value="UniProtKB-ARBA"/>
</dbReference>
<evidence type="ECO:0000259" key="5">
    <source>
        <dbReference type="Pfam" id="PF00501"/>
    </source>
</evidence>
<name>A0A917BZA4_9PROT</name>
<keyword evidence="8" id="KW-1185">Reference proteome</keyword>
<proteinExistence type="inferred from homology"/>
<comment type="caution">
    <text evidence="7">The sequence shown here is derived from an EMBL/GenBank/DDBJ whole genome shotgun (WGS) entry which is preliminary data.</text>
</comment>
<keyword evidence="2" id="KW-0436">Ligase</keyword>
<dbReference type="FunFam" id="3.40.50.12780:FF:000063">
    <property type="entry name" value="Acetyl-coenzyme A synthetase"/>
    <property type="match status" value="1"/>
</dbReference>
<dbReference type="InterPro" id="IPR045851">
    <property type="entry name" value="AMP-bd_C_sf"/>
</dbReference>
<dbReference type="Pfam" id="PF00501">
    <property type="entry name" value="AMP-binding"/>
    <property type="match status" value="1"/>
</dbReference>
<evidence type="ECO:0000256" key="3">
    <source>
        <dbReference type="ARBA" id="ARBA00022741"/>
    </source>
</evidence>
<dbReference type="InterPro" id="IPR051087">
    <property type="entry name" value="Mitochondrial_ACSM"/>
</dbReference>
<dbReference type="Pfam" id="PF13193">
    <property type="entry name" value="AMP-binding_C"/>
    <property type="match status" value="1"/>
</dbReference>
<dbReference type="RefSeq" id="WP_188663981.1">
    <property type="nucleotide sequence ID" value="NZ_BMHV01000011.1"/>
</dbReference>
<protein>
    <submittedName>
        <fullName evidence="7">AMP-dependent synthetase</fullName>
    </submittedName>
</protein>
<dbReference type="InterPro" id="IPR049515">
    <property type="entry name" value="MACS_put"/>
</dbReference>